<comment type="caution">
    <text evidence="2">The sequence shown here is derived from an EMBL/GenBank/DDBJ whole genome shotgun (WGS) entry which is preliminary data.</text>
</comment>
<gene>
    <name evidence="2" type="primary">rfbB_19</name>
    <name evidence="2" type="ORF">SDC9_86621</name>
</gene>
<reference evidence="2" key="1">
    <citation type="submission" date="2019-08" db="EMBL/GenBank/DDBJ databases">
        <authorList>
            <person name="Kucharzyk K."/>
            <person name="Murdoch R.W."/>
            <person name="Higgins S."/>
            <person name="Loffler F."/>
        </authorList>
    </citation>
    <scope>NUCLEOTIDE SEQUENCE</scope>
</reference>
<dbReference type="EC" id="4.2.1.46" evidence="2"/>
<dbReference type="InterPro" id="IPR036291">
    <property type="entry name" value="NAD(P)-bd_dom_sf"/>
</dbReference>
<organism evidence="2">
    <name type="scientific">bioreactor metagenome</name>
    <dbReference type="NCBI Taxonomy" id="1076179"/>
    <lineage>
        <taxon>unclassified sequences</taxon>
        <taxon>metagenomes</taxon>
        <taxon>ecological metagenomes</taxon>
    </lineage>
</organism>
<dbReference type="PANTHER" id="PTHR43000">
    <property type="entry name" value="DTDP-D-GLUCOSE 4,6-DEHYDRATASE-RELATED"/>
    <property type="match status" value="1"/>
</dbReference>
<dbReference type="AlphaFoldDB" id="A0A644ZMQ7"/>
<feature type="domain" description="NAD(P)-binding" evidence="1">
    <location>
        <begin position="7"/>
        <end position="78"/>
    </location>
</feature>
<dbReference type="GO" id="GO:0008460">
    <property type="term" value="F:dTDP-glucose 4,6-dehydratase activity"/>
    <property type="evidence" value="ECO:0007669"/>
    <property type="project" value="UniProtKB-EC"/>
</dbReference>
<dbReference type="SUPFAM" id="SSF51735">
    <property type="entry name" value="NAD(P)-binding Rossmann-fold domains"/>
    <property type="match status" value="1"/>
</dbReference>
<accession>A0A644ZMQ7</accession>
<evidence type="ECO:0000313" key="2">
    <source>
        <dbReference type="EMBL" id="MPM39983.1"/>
    </source>
</evidence>
<dbReference type="Pfam" id="PF16363">
    <property type="entry name" value="GDP_Man_Dehyd"/>
    <property type="match status" value="1"/>
</dbReference>
<keyword evidence="2" id="KW-0456">Lyase</keyword>
<protein>
    <submittedName>
        <fullName evidence="2">dTDP-glucose 4,6-dehydratase</fullName>
        <ecNumber evidence="2">4.2.1.46</ecNumber>
    </submittedName>
</protein>
<dbReference type="Gene3D" id="3.90.25.10">
    <property type="entry name" value="UDP-galactose 4-epimerase, domain 1"/>
    <property type="match status" value="1"/>
</dbReference>
<evidence type="ECO:0000259" key="1">
    <source>
        <dbReference type="Pfam" id="PF16363"/>
    </source>
</evidence>
<sequence length="106" mass="12566">MLHQGRIGEVYNIGGNNEKPNIEIVKLIISTLGKSENLIRYVKDRPGHDRRYAIDNTKITTELGWKPAYTFEQGMKETIEWYVNNQEWIKNIVSGSYMEYYSRMYR</sequence>
<proteinExistence type="predicted"/>
<dbReference type="EMBL" id="VSSQ01008836">
    <property type="protein sequence ID" value="MPM39983.1"/>
    <property type="molecule type" value="Genomic_DNA"/>
</dbReference>
<dbReference type="Gene3D" id="3.40.50.720">
    <property type="entry name" value="NAD(P)-binding Rossmann-like Domain"/>
    <property type="match status" value="1"/>
</dbReference>
<name>A0A644ZMQ7_9ZZZZ</name>
<dbReference type="InterPro" id="IPR016040">
    <property type="entry name" value="NAD(P)-bd_dom"/>
</dbReference>